<comment type="caution">
    <text evidence="2">The sequence shown here is derived from an EMBL/GenBank/DDBJ whole genome shotgun (WGS) entry which is preliminary data.</text>
</comment>
<dbReference type="CDD" id="cd00118">
    <property type="entry name" value="LysM"/>
    <property type="match status" value="1"/>
</dbReference>
<gene>
    <name evidence="2" type="ORF">IAA54_00335</name>
</gene>
<protein>
    <submittedName>
        <fullName evidence="2">LysM peptidoglycan-binding domain-containing protein</fullName>
    </submittedName>
</protein>
<name>A0A9D1J0E9_9FIRM</name>
<organism evidence="2 3">
    <name type="scientific">Candidatus Gallacutalibacter pullicola</name>
    <dbReference type="NCBI Taxonomy" id="2840830"/>
    <lineage>
        <taxon>Bacteria</taxon>
        <taxon>Bacillati</taxon>
        <taxon>Bacillota</taxon>
        <taxon>Clostridia</taxon>
        <taxon>Eubacteriales</taxon>
        <taxon>Candidatus Gallacutalibacter</taxon>
    </lineage>
</organism>
<dbReference type="AlphaFoldDB" id="A0A9D1J0E9"/>
<evidence type="ECO:0000259" key="1">
    <source>
        <dbReference type="PROSITE" id="PS51782"/>
    </source>
</evidence>
<reference evidence="2" key="2">
    <citation type="journal article" date="2021" name="PeerJ">
        <title>Extensive microbial diversity within the chicken gut microbiome revealed by metagenomics and culture.</title>
        <authorList>
            <person name="Gilroy R."/>
            <person name="Ravi A."/>
            <person name="Getino M."/>
            <person name="Pursley I."/>
            <person name="Horton D.L."/>
            <person name="Alikhan N.F."/>
            <person name="Baker D."/>
            <person name="Gharbi K."/>
            <person name="Hall N."/>
            <person name="Watson M."/>
            <person name="Adriaenssens E.M."/>
            <person name="Foster-Nyarko E."/>
            <person name="Jarju S."/>
            <person name="Secka A."/>
            <person name="Antonio M."/>
            <person name="Oren A."/>
            <person name="Chaudhuri R.R."/>
            <person name="La Ragione R."/>
            <person name="Hildebrand F."/>
            <person name="Pallen M.J."/>
        </authorList>
    </citation>
    <scope>NUCLEOTIDE SEQUENCE</scope>
    <source>
        <strain evidence="2">ChiSjej1B19-7085</strain>
    </source>
</reference>
<proteinExistence type="predicted"/>
<dbReference type="PROSITE" id="PS51782">
    <property type="entry name" value="LYSM"/>
    <property type="match status" value="1"/>
</dbReference>
<feature type="domain" description="LysM" evidence="1">
    <location>
        <begin position="126"/>
        <end position="171"/>
    </location>
</feature>
<dbReference type="InterPro" id="IPR036779">
    <property type="entry name" value="LysM_dom_sf"/>
</dbReference>
<evidence type="ECO:0000313" key="3">
    <source>
        <dbReference type="Proteomes" id="UP000886785"/>
    </source>
</evidence>
<sequence length="172" mass="19568">MQQMKFRGFRWPNNPKRLEVSRSRETREWVTPFSGQAVQDFGCGARVVSGEGEFFGAQRQRLYEELESLLRQGGEGILSLPETRPFFARFVRLERIGEPGPEILRYRFEFRESGTGELEDAAGDVRLHFCGDGENLWDIAAEYGTSVEALAAANPQIEWPNVLDEGERVVIP</sequence>
<dbReference type="Pfam" id="PF01476">
    <property type="entry name" value="LysM"/>
    <property type="match status" value="1"/>
</dbReference>
<dbReference type="SUPFAM" id="SSF54106">
    <property type="entry name" value="LysM domain"/>
    <property type="match status" value="1"/>
</dbReference>
<dbReference type="InterPro" id="IPR018392">
    <property type="entry name" value="LysM"/>
</dbReference>
<evidence type="ECO:0000313" key="2">
    <source>
        <dbReference type="EMBL" id="HIR56095.1"/>
    </source>
</evidence>
<dbReference type="EMBL" id="DVHF01000004">
    <property type="protein sequence ID" value="HIR56095.1"/>
    <property type="molecule type" value="Genomic_DNA"/>
</dbReference>
<accession>A0A9D1J0E9</accession>
<dbReference type="Gene3D" id="3.10.350.10">
    <property type="entry name" value="LysM domain"/>
    <property type="match status" value="1"/>
</dbReference>
<reference evidence="2" key="1">
    <citation type="submission" date="2020-10" db="EMBL/GenBank/DDBJ databases">
        <authorList>
            <person name="Gilroy R."/>
        </authorList>
    </citation>
    <scope>NUCLEOTIDE SEQUENCE</scope>
    <source>
        <strain evidence="2">ChiSjej1B19-7085</strain>
    </source>
</reference>
<dbReference type="Proteomes" id="UP000886785">
    <property type="component" value="Unassembled WGS sequence"/>
</dbReference>